<comment type="caution">
    <text evidence="1">The sequence shown here is derived from an EMBL/GenBank/DDBJ whole genome shotgun (WGS) entry which is preliminary data.</text>
</comment>
<evidence type="ECO:0000313" key="1">
    <source>
        <dbReference type="EMBL" id="RHZ55011.1"/>
    </source>
</evidence>
<name>A0A397GVG7_9GLOM</name>
<dbReference type="AlphaFoldDB" id="A0A397GVG7"/>
<accession>A0A397GVG7</accession>
<proteinExistence type="predicted"/>
<evidence type="ECO:0000313" key="2">
    <source>
        <dbReference type="Proteomes" id="UP000266861"/>
    </source>
</evidence>
<keyword evidence="2" id="KW-1185">Reference proteome</keyword>
<protein>
    <submittedName>
        <fullName evidence="1">Uncharacterized protein</fullName>
    </submittedName>
</protein>
<dbReference type="EMBL" id="PQFF01000373">
    <property type="protein sequence ID" value="RHZ55011.1"/>
    <property type="molecule type" value="Genomic_DNA"/>
</dbReference>
<gene>
    <name evidence="1" type="ORF">Glove_421g43</name>
</gene>
<sequence>MRILSKSARETKKQFFGKRGVSLHTILVFTKCNTDQLNIQVFDHWSTDTKQDAWFTISSFDSVFETLDPKPQWIEILSDNGAHYHNSELIVTIVNWYQWYNIEIRDEGEKIQVAIADLGGTSVANLEPIRNNHNIKTIAGYIRAQCLPHIGSWSQFSSFEISKLITTPINKPTPNITPHSISKNPWNFSLSHVQDTNEQRNNNNRPPSLLVVEETFELKKGWALKSNQKYGKRGAGKRMTTTVKSYLESYFLAGNMNKTDLMTAKDMVEQLQILANEGEIRVEDVPEVAKVANWITRYAASLKKRSAETIAEGRRK</sequence>
<dbReference type="OrthoDB" id="2386689at2759"/>
<organism evidence="1 2">
    <name type="scientific">Diversispora epigaea</name>
    <dbReference type="NCBI Taxonomy" id="1348612"/>
    <lineage>
        <taxon>Eukaryota</taxon>
        <taxon>Fungi</taxon>
        <taxon>Fungi incertae sedis</taxon>
        <taxon>Mucoromycota</taxon>
        <taxon>Glomeromycotina</taxon>
        <taxon>Glomeromycetes</taxon>
        <taxon>Diversisporales</taxon>
        <taxon>Diversisporaceae</taxon>
        <taxon>Diversispora</taxon>
    </lineage>
</organism>
<dbReference type="Proteomes" id="UP000266861">
    <property type="component" value="Unassembled WGS sequence"/>
</dbReference>
<reference evidence="1 2" key="1">
    <citation type="submission" date="2018-08" db="EMBL/GenBank/DDBJ databases">
        <title>Genome and evolution of the arbuscular mycorrhizal fungus Diversispora epigaea (formerly Glomus versiforme) and its bacterial endosymbionts.</title>
        <authorList>
            <person name="Sun X."/>
            <person name="Fei Z."/>
            <person name="Harrison M."/>
        </authorList>
    </citation>
    <scope>NUCLEOTIDE SEQUENCE [LARGE SCALE GENOMIC DNA]</scope>
    <source>
        <strain evidence="1 2">IT104</strain>
    </source>
</reference>